<keyword evidence="9 10" id="KW-0496">Mitochondrion</keyword>
<evidence type="ECO:0000256" key="4">
    <source>
        <dbReference type="ARBA" id="ARBA00022448"/>
    </source>
</evidence>
<evidence type="ECO:0000256" key="9">
    <source>
        <dbReference type="RuleBase" id="RU003640"/>
    </source>
</evidence>
<evidence type="ECO:0000313" key="10">
    <source>
        <dbReference type="EMBL" id="QPK42067.1"/>
    </source>
</evidence>
<keyword evidence="9" id="KW-0679">Respiratory chain</keyword>
<keyword evidence="9" id="KW-0520">NAD</keyword>
<dbReference type="GO" id="GO:0031966">
    <property type="term" value="C:mitochondrial membrane"/>
    <property type="evidence" value="ECO:0007669"/>
    <property type="project" value="UniProtKB-SubCell"/>
</dbReference>
<evidence type="ECO:0000256" key="6">
    <source>
        <dbReference type="ARBA" id="ARBA00022989"/>
    </source>
</evidence>
<dbReference type="Gene3D" id="1.20.58.1610">
    <property type="entry name" value="NADH:ubiquinone/plastoquinone oxidoreductase, chain 3"/>
    <property type="match status" value="1"/>
</dbReference>
<evidence type="ECO:0000256" key="2">
    <source>
        <dbReference type="ARBA" id="ARBA00008472"/>
    </source>
</evidence>
<keyword evidence="9" id="KW-1278">Translocase</keyword>
<comment type="function">
    <text evidence="9">Core subunit of the mitochondrial membrane respiratory chain NADH dehydrogenase (Complex I) which catalyzes electron transfer from NADH through the respiratory chain, using ubiquinone as an electron acceptor. Essential for the catalytic activity of complex I.</text>
</comment>
<feature type="transmembrane region" description="Helical" evidence="9">
    <location>
        <begin position="6"/>
        <end position="25"/>
    </location>
</feature>
<dbReference type="InterPro" id="IPR000440">
    <property type="entry name" value="NADH_UbQ/plastoQ_OxRdtase_su3"/>
</dbReference>
<keyword evidence="9" id="KW-0830">Ubiquinone</keyword>
<feature type="transmembrane region" description="Helical" evidence="9">
    <location>
        <begin position="57"/>
        <end position="77"/>
    </location>
</feature>
<reference evidence="10" key="1">
    <citation type="submission" date="2020-03" db="EMBL/GenBank/DDBJ databases">
        <title>The mitochondrial genomes of eight Scelimeninae species (Orthoptera: Tetrigoidea): deep insights into structural characteristics and phylogenetic implications.</title>
        <authorList>
            <person name="Li R."/>
            <person name="Li X.-D."/>
        </authorList>
    </citation>
    <scope>NUCLEOTIDE SEQUENCE</scope>
</reference>
<protein>
    <recommendedName>
        <fullName evidence="3 9">NADH-ubiquinone oxidoreductase chain 3</fullName>
        <ecNumber evidence="9">7.1.1.2</ecNumber>
    </recommendedName>
</protein>
<dbReference type="InterPro" id="IPR038430">
    <property type="entry name" value="NDAH_ubi_oxred_su3_sf"/>
</dbReference>
<keyword evidence="6 9" id="KW-1133">Transmembrane helix</keyword>
<dbReference type="PANTHER" id="PTHR11058:SF9">
    <property type="entry name" value="NADH-UBIQUINONE OXIDOREDUCTASE CHAIN 3"/>
    <property type="match status" value="1"/>
</dbReference>
<dbReference type="EC" id="7.1.1.2" evidence="9"/>
<keyword evidence="9" id="KW-0249">Electron transport</keyword>
<proteinExistence type="inferred from homology"/>
<dbReference type="AlphaFoldDB" id="A0A7T0II43"/>
<feature type="transmembrane region" description="Helical" evidence="9">
    <location>
        <begin position="89"/>
        <end position="108"/>
    </location>
</feature>
<sequence length="117" mass="13545">MKLITITMMISSLVPIIMAMITMMMKKKTVLDREKLSPFECGFNPQSKARLPFSIQFFLISMLFLVFDIEIGLILPLMPTMKTSMMTSWWVTASTFIIILISGLYYEWNQGMLKWAS</sequence>
<geneLocation type="mitochondrion" evidence="10"/>
<dbReference type="GO" id="GO:0008137">
    <property type="term" value="F:NADH dehydrogenase (ubiquinone) activity"/>
    <property type="evidence" value="ECO:0007669"/>
    <property type="project" value="UniProtKB-UniRule"/>
</dbReference>
<evidence type="ECO:0000256" key="3">
    <source>
        <dbReference type="ARBA" id="ARBA00021007"/>
    </source>
</evidence>
<name>A0A7T0II43_9ORTH</name>
<comment type="subcellular location">
    <subcellularLocation>
        <location evidence="1">Membrane</location>
    </subcellularLocation>
    <subcellularLocation>
        <location evidence="9">Mitochondrion membrane</location>
        <topology evidence="9">Multi-pass membrane protein</topology>
    </subcellularLocation>
</comment>
<keyword evidence="5 9" id="KW-0812">Transmembrane</keyword>
<evidence type="ECO:0000256" key="8">
    <source>
        <dbReference type="ARBA" id="ARBA00049551"/>
    </source>
</evidence>
<keyword evidence="7 9" id="KW-0472">Membrane</keyword>
<dbReference type="Pfam" id="PF00507">
    <property type="entry name" value="Oxidored_q4"/>
    <property type="match status" value="1"/>
</dbReference>
<dbReference type="PANTHER" id="PTHR11058">
    <property type="entry name" value="NADH-UBIQUINONE OXIDOREDUCTASE CHAIN 3"/>
    <property type="match status" value="1"/>
</dbReference>
<comment type="catalytic activity">
    <reaction evidence="8 9">
        <text>a ubiquinone + NADH + 5 H(+)(in) = a ubiquinol + NAD(+) + 4 H(+)(out)</text>
        <dbReference type="Rhea" id="RHEA:29091"/>
        <dbReference type="Rhea" id="RHEA-COMP:9565"/>
        <dbReference type="Rhea" id="RHEA-COMP:9566"/>
        <dbReference type="ChEBI" id="CHEBI:15378"/>
        <dbReference type="ChEBI" id="CHEBI:16389"/>
        <dbReference type="ChEBI" id="CHEBI:17976"/>
        <dbReference type="ChEBI" id="CHEBI:57540"/>
        <dbReference type="ChEBI" id="CHEBI:57945"/>
        <dbReference type="EC" id="7.1.1.2"/>
    </reaction>
</comment>
<dbReference type="GO" id="GO:0030964">
    <property type="term" value="C:NADH dehydrogenase complex"/>
    <property type="evidence" value="ECO:0007669"/>
    <property type="project" value="TreeGrafter"/>
</dbReference>
<evidence type="ECO:0000256" key="7">
    <source>
        <dbReference type="ARBA" id="ARBA00023136"/>
    </source>
</evidence>
<dbReference type="EMBL" id="MT162544">
    <property type="protein sequence ID" value="QPK42067.1"/>
    <property type="molecule type" value="Genomic_DNA"/>
</dbReference>
<gene>
    <name evidence="10" type="primary">ND3</name>
</gene>
<accession>A0A7T0II43</accession>
<evidence type="ECO:0000256" key="5">
    <source>
        <dbReference type="ARBA" id="ARBA00022692"/>
    </source>
</evidence>
<evidence type="ECO:0000256" key="1">
    <source>
        <dbReference type="ARBA" id="ARBA00004370"/>
    </source>
</evidence>
<organism evidence="10">
    <name type="scientific">Zhengitettix curvispinus</name>
    <dbReference type="NCBI Taxonomy" id="2793214"/>
    <lineage>
        <taxon>Eukaryota</taxon>
        <taxon>Metazoa</taxon>
        <taxon>Ecdysozoa</taxon>
        <taxon>Arthropoda</taxon>
        <taxon>Hexapoda</taxon>
        <taxon>Insecta</taxon>
        <taxon>Pterygota</taxon>
        <taxon>Neoptera</taxon>
        <taxon>Polyneoptera</taxon>
        <taxon>Orthoptera</taxon>
        <taxon>Caelifera</taxon>
        <taxon>Acrididea</taxon>
        <taxon>Tetrigoidea</taxon>
        <taxon>Tetrigidae</taxon>
        <taxon>Scelimeninae</taxon>
        <taxon>Zhengitettix</taxon>
    </lineage>
</organism>
<keyword evidence="4 9" id="KW-0813">Transport</keyword>
<comment type="similarity">
    <text evidence="2 9">Belongs to the complex I subunit 3 family.</text>
</comment>